<name>A0A0M9BPK7_9BACL</name>
<dbReference type="PROSITE" id="PS51186">
    <property type="entry name" value="GNAT"/>
    <property type="match status" value="1"/>
</dbReference>
<dbReference type="SUPFAM" id="SSF55729">
    <property type="entry name" value="Acyl-CoA N-acyltransferases (Nat)"/>
    <property type="match status" value="1"/>
</dbReference>
<feature type="domain" description="N-acetyltransferase" evidence="1">
    <location>
        <begin position="14"/>
        <end position="162"/>
    </location>
</feature>
<dbReference type="EMBL" id="LITU01000053">
    <property type="protein sequence ID" value="KOY16498.1"/>
    <property type="molecule type" value="Genomic_DNA"/>
</dbReference>
<dbReference type="CDD" id="cd04301">
    <property type="entry name" value="NAT_SF"/>
    <property type="match status" value="1"/>
</dbReference>
<dbReference type="Pfam" id="PF00583">
    <property type="entry name" value="Acetyltransf_1"/>
    <property type="match status" value="1"/>
</dbReference>
<reference evidence="2 3" key="1">
    <citation type="submission" date="2015-08" db="EMBL/GenBank/DDBJ databases">
        <title>Draft genome sequence of cellulolytic and xylanolytic Paenibacillus sp. A59, isolated from a decaying forest soil from Patagonia, Argentina.</title>
        <authorList>
            <person name="Ghio S."/>
            <person name="Caceres A.M."/>
            <person name="Talia P."/>
            <person name="Grasso D."/>
            <person name="Campos E."/>
        </authorList>
    </citation>
    <scope>NUCLEOTIDE SEQUENCE [LARGE SCALE GENOMIC DNA]</scope>
    <source>
        <strain evidence="2 3">A59</strain>
    </source>
</reference>
<evidence type="ECO:0000259" key="1">
    <source>
        <dbReference type="PROSITE" id="PS51186"/>
    </source>
</evidence>
<gene>
    <name evidence="2" type="ORF">AMS66_11625</name>
</gene>
<dbReference type="Gene3D" id="3.40.630.30">
    <property type="match status" value="1"/>
</dbReference>
<dbReference type="Proteomes" id="UP000037688">
    <property type="component" value="Unassembled WGS sequence"/>
</dbReference>
<keyword evidence="2" id="KW-0808">Transferase</keyword>
<dbReference type="InterPro" id="IPR016181">
    <property type="entry name" value="Acyl_CoA_acyltransferase"/>
</dbReference>
<sequence>MNMKIELVPRERSQVIRHLMQFYLYDFTKYLNIDVDSNGIFPEYPGLDAFWSEEDRKFPFLITSDEAPAGFALVERCEPDGKDNDYYLTEFFVMQKYRRSGVGTRAAYELFERFPGRWKVTQVRNNVIAQAFWRKIIGEYTGGRFREKFHPELGNPSQFFVT</sequence>
<dbReference type="PATRIC" id="fig|1705561.3.peg.2201"/>
<organism evidence="2 3">
    <name type="scientific">Paenibacillus xylanivorans</name>
    <dbReference type="NCBI Taxonomy" id="1705561"/>
    <lineage>
        <taxon>Bacteria</taxon>
        <taxon>Bacillati</taxon>
        <taxon>Bacillota</taxon>
        <taxon>Bacilli</taxon>
        <taxon>Bacillales</taxon>
        <taxon>Paenibacillaceae</taxon>
        <taxon>Paenibacillus</taxon>
    </lineage>
</organism>
<keyword evidence="3" id="KW-1185">Reference proteome</keyword>
<evidence type="ECO:0000313" key="2">
    <source>
        <dbReference type="EMBL" id="KOY16498.1"/>
    </source>
</evidence>
<dbReference type="RefSeq" id="WP_053780934.1">
    <property type="nucleotide sequence ID" value="NZ_LITU01000053.1"/>
</dbReference>
<dbReference type="GO" id="GO:0016747">
    <property type="term" value="F:acyltransferase activity, transferring groups other than amino-acyl groups"/>
    <property type="evidence" value="ECO:0007669"/>
    <property type="project" value="InterPro"/>
</dbReference>
<dbReference type="AlphaFoldDB" id="A0A0M9BPK7"/>
<comment type="caution">
    <text evidence="2">The sequence shown here is derived from an EMBL/GenBank/DDBJ whole genome shotgun (WGS) entry which is preliminary data.</text>
</comment>
<evidence type="ECO:0000313" key="3">
    <source>
        <dbReference type="Proteomes" id="UP000037688"/>
    </source>
</evidence>
<dbReference type="OrthoDB" id="8479334at2"/>
<accession>A0A0M9BPK7</accession>
<proteinExistence type="predicted"/>
<dbReference type="InterPro" id="IPR000182">
    <property type="entry name" value="GNAT_dom"/>
</dbReference>
<protein>
    <submittedName>
        <fullName evidence="2">GNAT family acetyltransferase</fullName>
    </submittedName>
</protein>